<dbReference type="EMBL" id="KY774314">
    <property type="protein sequence ID" value="ART31128.1"/>
    <property type="molecule type" value="Genomic_DNA"/>
</dbReference>
<name>A0A1Y0B167_9LAMI</name>
<accession>A0A1Y0B167</accession>
<protein>
    <submittedName>
        <fullName evidence="1">Uncharacterized protein</fullName>
    </submittedName>
</protein>
<dbReference type="AlphaFoldDB" id="A0A1Y0B167"/>
<organism evidence="1">
    <name type="scientific">Utricularia reniformis</name>
    <dbReference type="NCBI Taxonomy" id="192314"/>
    <lineage>
        <taxon>Eukaryota</taxon>
        <taxon>Viridiplantae</taxon>
        <taxon>Streptophyta</taxon>
        <taxon>Embryophyta</taxon>
        <taxon>Tracheophyta</taxon>
        <taxon>Spermatophyta</taxon>
        <taxon>Magnoliopsida</taxon>
        <taxon>eudicotyledons</taxon>
        <taxon>Gunneridae</taxon>
        <taxon>Pentapetalae</taxon>
        <taxon>asterids</taxon>
        <taxon>lamiids</taxon>
        <taxon>Lamiales</taxon>
        <taxon>Lentibulariaceae</taxon>
        <taxon>Utricularia</taxon>
    </lineage>
</organism>
<gene>
    <name evidence="1" type="ORF">AEK19_MT0897</name>
</gene>
<proteinExistence type="predicted"/>
<geneLocation type="mitochondrion" evidence="1"/>
<evidence type="ECO:0000313" key="1">
    <source>
        <dbReference type="EMBL" id="ART31128.1"/>
    </source>
</evidence>
<reference evidence="1" key="1">
    <citation type="submission" date="2017-03" db="EMBL/GenBank/DDBJ databases">
        <title>The mitochondrial genome of the carnivorous plant Utricularia reniformis (Lentibulariaceae): structure, comparative analysis and evolutionary landmarks.</title>
        <authorList>
            <person name="Silva S.R."/>
            <person name="Alvarenga D.O."/>
            <person name="Michael T.P."/>
            <person name="Miranda V.F.O."/>
            <person name="Varani A.M."/>
        </authorList>
    </citation>
    <scope>NUCLEOTIDE SEQUENCE</scope>
</reference>
<sequence length="88" mass="9999">MTRFISWSSLGDACTFLQLVRRTFVFPLLVKGFFRDPPPARPVLSSYHFVREIRSYRGKEGLSGNNNGRGLVAPRSLFPTPIYFSFPG</sequence>
<keyword evidence="1" id="KW-0496">Mitochondrion</keyword>